<dbReference type="EMBL" id="SACK01000001">
    <property type="protein sequence ID" value="RVU03136.1"/>
    <property type="molecule type" value="Genomic_DNA"/>
</dbReference>
<dbReference type="AlphaFoldDB" id="A0A437MZU3"/>
<proteinExistence type="predicted"/>
<reference evidence="1 2" key="1">
    <citation type="submission" date="2019-01" db="EMBL/GenBank/DDBJ databases">
        <authorList>
            <person name="Chen W.-M."/>
        </authorList>
    </citation>
    <scope>NUCLEOTIDE SEQUENCE [LARGE SCALE GENOMIC DNA]</scope>
    <source>
        <strain evidence="1 2">YBJ-36</strain>
    </source>
</reference>
<dbReference type="Proteomes" id="UP000282759">
    <property type="component" value="Unassembled WGS sequence"/>
</dbReference>
<dbReference type="RefSeq" id="WP_127703502.1">
    <property type="nucleotide sequence ID" value="NZ_SACK01000001.1"/>
</dbReference>
<evidence type="ECO:0000313" key="1">
    <source>
        <dbReference type="EMBL" id="RVU03136.1"/>
    </source>
</evidence>
<comment type="caution">
    <text evidence="1">The sequence shown here is derived from an EMBL/GenBank/DDBJ whole genome shotgun (WGS) entry which is preliminary data.</text>
</comment>
<organism evidence="1 2">
    <name type="scientific">Mucilaginibacter limnophilus</name>
    <dbReference type="NCBI Taxonomy" id="1932778"/>
    <lineage>
        <taxon>Bacteria</taxon>
        <taxon>Pseudomonadati</taxon>
        <taxon>Bacteroidota</taxon>
        <taxon>Sphingobacteriia</taxon>
        <taxon>Sphingobacteriales</taxon>
        <taxon>Sphingobacteriaceae</taxon>
        <taxon>Mucilaginibacter</taxon>
    </lineage>
</organism>
<protein>
    <submittedName>
        <fullName evidence="1">Uncharacterized protein</fullName>
    </submittedName>
</protein>
<evidence type="ECO:0000313" key="2">
    <source>
        <dbReference type="Proteomes" id="UP000282759"/>
    </source>
</evidence>
<keyword evidence="2" id="KW-1185">Reference proteome</keyword>
<dbReference type="OrthoDB" id="9776438at2"/>
<gene>
    <name evidence="1" type="ORF">EOD41_04180</name>
</gene>
<accession>A0A437MZU3</accession>
<name>A0A437MZU3_9SPHI</name>
<sequence length="95" mass="10714">MSSVVLPNASGHEWIFTGRQVPTPVFSPEELRVGLHSPGFMAANDEKAVTMYYPGHIDQWNRIGRECGWAPVTRQQFEQHISPVAYFGRLPGDCR</sequence>